<accession>A0A3P7JD06</accession>
<reference evidence="1 2" key="1">
    <citation type="submission" date="2018-11" db="EMBL/GenBank/DDBJ databases">
        <authorList>
            <consortium name="Pathogen Informatics"/>
        </authorList>
    </citation>
    <scope>NUCLEOTIDE SEQUENCE [LARGE SCALE GENOMIC DNA]</scope>
</reference>
<protein>
    <submittedName>
        <fullName evidence="1">Uncharacterized protein</fullName>
    </submittedName>
</protein>
<dbReference type="EMBL" id="UYYB01100421">
    <property type="protein sequence ID" value="VDM77889.1"/>
    <property type="molecule type" value="Genomic_DNA"/>
</dbReference>
<dbReference type="AlphaFoldDB" id="A0A3P7JD06"/>
<organism evidence="1 2">
    <name type="scientific">Strongylus vulgaris</name>
    <name type="common">Blood worm</name>
    <dbReference type="NCBI Taxonomy" id="40348"/>
    <lineage>
        <taxon>Eukaryota</taxon>
        <taxon>Metazoa</taxon>
        <taxon>Ecdysozoa</taxon>
        <taxon>Nematoda</taxon>
        <taxon>Chromadorea</taxon>
        <taxon>Rhabditida</taxon>
        <taxon>Rhabditina</taxon>
        <taxon>Rhabditomorpha</taxon>
        <taxon>Strongyloidea</taxon>
        <taxon>Strongylidae</taxon>
        <taxon>Strongylus</taxon>
    </lineage>
</organism>
<sequence>MLVLFAEAFPPLNRDTFGSMKTQQRYDYSRAAGFMDGKLLELKLLITYIEVVNFIPGILLVQKPRNVGSTYWNYKGFHSVILLAVRDCDHGLWPLILAHQDELEMLELLETPIYVYGRP</sequence>
<proteinExistence type="predicted"/>
<dbReference type="OrthoDB" id="5874107at2759"/>
<evidence type="ECO:0000313" key="1">
    <source>
        <dbReference type="EMBL" id="VDM77889.1"/>
    </source>
</evidence>
<evidence type="ECO:0000313" key="2">
    <source>
        <dbReference type="Proteomes" id="UP000270094"/>
    </source>
</evidence>
<dbReference type="Proteomes" id="UP000270094">
    <property type="component" value="Unassembled WGS sequence"/>
</dbReference>
<name>A0A3P7JD06_STRVU</name>
<keyword evidence="2" id="KW-1185">Reference proteome</keyword>
<gene>
    <name evidence="1" type="ORF">SVUK_LOCUS12887</name>
</gene>